<dbReference type="EMBL" id="LAZR01000002">
    <property type="protein sequence ID" value="KKO11801.1"/>
    <property type="molecule type" value="Genomic_DNA"/>
</dbReference>
<evidence type="ECO:0000313" key="2">
    <source>
        <dbReference type="EMBL" id="KKO11801.1"/>
    </source>
</evidence>
<proteinExistence type="predicted"/>
<comment type="caution">
    <text evidence="2">The sequence shown here is derived from an EMBL/GenBank/DDBJ whole genome shotgun (WGS) entry which is preliminary data.</text>
</comment>
<keyword evidence="1" id="KW-0472">Membrane</keyword>
<evidence type="ECO:0000256" key="1">
    <source>
        <dbReference type="SAM" id="Phobius"/>
    </source>
</evidence>
<dbReference type="AlphaFoldDB" id="A0A0F9W3G3"/>
<gene>
    <name evidence="2" type="ORF">LCGC14_0013050</name>
</gene>
<accession>A0A0F9W3G3</accession>
<keyword evidence="1" id="KW-1133">Transmembrane helix</keyword>
<name>A0A0F9W3G3_9ZZZZ</name>
<organism evidence="2">
    <name type="scientific">marine sediment metagenome</name>
    <dbReference type="NCBI Taxonomy" id="412755"/>
    <lineage>
        <taxon>unclassified sequences</taxon>
        <taxon>metagenomes</taxon>
        <taxon>ecological metagenomes</taxon>
    </lineage>
</organism>
<reference evidence="2" key="1">
    <citation type="journal article" date="2015" name="Nature">
        <title>Complex archaea that bridge the gap between prokaryotes and eukaryotes.</title>
        <authorList>
            <person name="Spang A."/>
            <person name="Saw J.H."/>
            <person name="Jorgensen S.L."/>
            <person name="Zaremba-Niedzwiedzka K."/>
            <person name="Martijn J."/>
            <person name="Lind A.E."/>
            <person name="van Eijk R."/>
            <person name="Schleper C."/>
            <person name="Guy L."/>
            <person name="Ettema T.J."/>
        </authorList>
    </citation>
    <scope>NUCLEOTIDE SEQUENCE</scope>
</reference>
<protein>
    <submittedName>
        <fullName evidence="2">Uncharacterized protein</fullName>
    </submittedName>
</protein>
<keyword evidence="1" id="KW-0812">Transmembrane</keyword>
<sequence>MNRDKDTHILPSDVFSPEQLQDLYQRIVDSGALGRSRIYAALLEYLLKSAGNGRSPKEIEIAIDVLGRGSDFDVSKDSVVRVYIHQLRKRLDTYYRKHEREASHHIIIPKGEYTIAAVPTQAAASSGSHYVTDDHGYSGQTSENRPPRSRLAITLMSVLIVLLALNVIIMSWPQPDSDASLSTATRIDPQVAEHPVWSTILNDELPILVVMGDYYIFGELDEYGRIGRMVRDFNINSRRDLNTLFLNDSTMIDQYIDLDMTYMPEGSAYALAQITPILHSSGKPVEVTMMSRLSTHDLRKNHVIYIGYVSAMDKLHNLYFAASGLQVGRTYDELYNKDSQAFYTSDAGLPEQGQAFRDMGLLATFPAAQGNQFLIVAGTRDAGLMHAAQAVASTESLQQVDNALSLSSERGQASHEALFEVFGMDRMNFDANLLYTREIDPRQVWGNAPTSTR</sequence>
<feature type="transmembrane region" description="Helical" evidence="1">
    <location>
        <begin position="151"/>
        <end position="172"/>
    </location>
</feature>